<evidence type="ECO:0000313" key="2">
    <source>
        <dbReference type="EMBL" id="HII46191.1"/>
    </source>
</evidence>
<sequence length="99" mass="11172">MASPQEKLEKLWRDIRWVVSTASRPDDAEFKLAARFLLLLTFIAGAFQIVFHIAGLYLNSAVYRTEVTTLGDPVKETVATLASIVVIFSVLIYLMIKLR</sequence>
<dbReference type="OMA" id="WRDIKWV"/>
<feature type="transmembrane region" description="Helical" evidence="1">
    <location>
        <begin position="36"/>
        <end position="58"/>
    </location>
</feature>
<evidence type="ECO:0000313" key="3">
    <source>
        <dbReference type="Proteomes" id="UP000651120"/>
    </source>
</evidence>
<accession>A0A832SQT1</accession>
<evidence type="ECO:0000256" key="1">
    <source>
        <dbReference type="SAM" id="Phobius"/>
    </source>
</evidence>
<dbReference type="EMBL" id="DUJP01000008">
    <property type="protein sequence ID" value="HII46191.1"/>
    <property type="molecule type" value="Genomic_DNA"/>
</dbReference>
<keyword evidence="1" id="KW-0812">Transmembrane</keyword>
<dbReference type="InterPro" id="IPR023391">
    <property type="entry name" value="Prot_translocase_SecE_dom_sf"/>
</dbReference>
<evidence type="ECO:0008006" key="4">
    <source>
        <dbReference type="Google" id="ProtNLM"/>
    </source>
</evidence>
<dbReference type="Gene3D" id="1.20.5.820">
    <property type="entry name" value="Preprotein translocase SecE subunit"/>
    <property type="match status" value="1"/>
</dbReference>
<dbReference type="RefSeq" id="WP_011009140.1">
    <property type="nucleotide sequence ID" value="NZ_DAIOPL010000014.1"/>
</dbReference>
<protein>
    <recommendedName>
        <fullName evidence="4">Protein translocase subunit SecE</fullName>
    </recommendedName>
</protein>
<proteinExistence type="predicted"/>
<dbReference type="AlphaFoldDB" id="A0A832SQT1"/>
<reference evidence="2" key="1">
    <citation type="journal article" date="2020" name="bioRxiv">
        <title>A rank-normalized archaeal taxonomy based on genome phylogeny resolves widespread incomplete and uneven classifications.</title>
        <authorList>
            <person name="Rinke C."/>
            <person name="Chuvochina M."/>
            <person name="Mussig A.J."/>
            <person name="Chaumeil P.-A."/>
            <person name="Waite D.W."/>
            <person name="Whitman W.B."/>
            <person name="Parks D.H."/>
            <person name="Hugenholtz P."/>
        </authorList>
    </citation>
    <scope>NUCLEOTIDE SEQUENCE</scope>
    <source>
        <strain evidence="2">UBA8839</strain>
    </source>
</reference>
<organism evidence="2 3">
    <name type="scientific">Pyrobaculum aerophilum</name>
    <dbReference type="NCBI Taxonomy" id="13773"/>
    <lineage>
        <taxon>Archaea</taxon>
        <taxon>Thermoproteota</taxon>
        <taxon>Thermoprotei</taxon>
        <taxon>Thermoproteales</taxon>
        <taxon>Thermoproteaceae</taxon>
        <taxon>Pyrobaculum</taxon>
    </lineage>
</organism>
<dbReference type="Proteomes" id="UP000651120">
    <property type="component" value="Unassembled WGS sequence"/>
</dbReference>
<dbReference type="GeneID" id="1463848"/>
<feature type="transmembrane region" description="Helical" evidence="1">
    <location>
        <begin position="78"/>
        <end position="96"/>
    </location>
</feature>
<gene>
    <name evidence="2" type="ORF">HA333_01625</name>
</gene>
<comment type="caution">
    <text evidence="2">The sequence shown here is derived from an EMBL/GenBank/DDBJ whole genome shotgun (WGS) entry which is preliminary data.</text>
</comment>
<keyword evidence="1" id="KW-0472">Membrane</keyword>
<name>A0A832SQT1_9CREN</name>
<keyword evidence="1" id="KW-1133">Transmembrane helix</keyword>